<accession>A0AAN1PG08</accession>
<comment type="similarity">
    <text evidence="1 2">Belongs to the OprB family.</text>
</comment>
<sequence length="529" mass="58983">MMQNTGLHAVSFSCRATKFMGCCGVFGGLLPSLVFAEPQHTEKMEQVGNFYFVKGNRHYYDAAHAPTQPGVPRFVPAPNGGDGPVAPNGKGAHSILTQPYFFSLQFKPVAQGGKFLADHGVYFNGWNISQLNANVGGGYKNGSAYTNWALLGLNLDMQRIAGISGGQMHFIIDDVAGQGRSWEYNASDWSWINTWGNHDGLQVREFTWDQELFNKHLFILAGRSNPKGGEFEGSELYCQFATFLCSSPTTFTIDGSSPSFTVSSWSARVLIKPTASTYIKGGIWEVEPWVRAKNHNGWPGPDWGFDKAEGEFIPVEAGYHTDFTTDKYPRAYSLGFTYDTSIYSDPLYNTEHQVYALAGGKAQPRRGRTTVYAQAQQMIWKPDPNDTRGLIVFGSANFLTSGDGTVRNGFVAGLFDWGPFRSRPRDYVGLVFQSYLWNRKVVHSMNASLQAEGYRNQWNSSETMMELNYGLNVAPGVMATPYFEYIWNPDQLASSRVQPNVKYAAQVGLMVNFEINPGLNLPELHRYRK</sequence>
<dbReference type="GO" id="GO:0016020">
    <property type="term" value="C:membrane"/>
    <property type="evidence" value="ECO:0007669"/>
    <property type="project" value="InterPro"/>
</dbReference>
<organism evidence="3 4">
    <name type="scientific">Acetobacter pomorum</name>
    <dbReference type="NCBI Taxonomy" id="65959"/>
    <lineage>
        <taxon>Bacteria</taxon>
        <taxon>Pseudomonadati</taxon>
        <taxon>Pseudomonadota</taxon>
        <taxon>Alphaproteobacteria</taxon>
        <taxon>Acetobacterales</taxon>
        <taxon>Acetobacteraceae</taxon>
        <taxon>Acetobacter</taxon>
    </lineage>
</organism>
<dbReference type="GO" id="GO:0008643">
    <property type="term" value="P:carbohydrate transport"/>
    <property type="evidence" value="ECO:0007669"/>
    <property type="project" value="InterPro"/>
</dbReference>
<evidence type="ECO:0000313" key="3">
    <source>
        <dbReference type="EMBL" id="AXM99456.1"/>
    </source>
</evidence>
<dbReference type="EMBL" id="CP023189">
    <property type="protein sequence ID" value="AXM99456.1"/>
    <property type="molecule type" value="Genomic_DNA"/>
</dbReference>
<dbReference type="InterPro" id="IPR052932">
    <property type="entry name" value="OprB_Porin"/>
</dbReference>
<protein>
    <submittedName>
        <fullName evidence="3">Carbohydrate porin</fullName>
    </submittedName>
</protein>
<gene>
    <name evidence="3" type="ORF">CJF59_01870</name>
</gene>
<evidence type="ECO:0000256" key="1">
    <source>
        <dbReference type="ARBA" id="ARBA00008769"/>
    </source>
</evidence>
<evidence type="ECO:0000313" key="4">
    <source>
        <dbReference type="Proteomes" id="UP000256572"/>
    </source>
</evidence>
<dbReference type="PANTHER" id="PTHR37944">
    <property type="entry name" value="PORIN B"/>
    <property type="match status" value="1"/>
</dbReference>
<dbReference type="Proteomes" id="UP000256572">
    <property type="component" value="Chromosome"/>
</dbReference>
<proteinExistence type="inferred from homology"/>
<dbReference type="Gene3D" id="2.40.160.180">
    <property type="entry name" value="Carbohydrate-selective porin OprB"/>
    <property type="match status" value="1"/>
</dbReference>
<dbReference type="Pfam" id="PF04966">
    <property type="entry name" value="OprB"/>
    <property type="match status" value="1"/>
</dbReference>
<dbReference type="AlphaFoldDB" id="A0AAN1PG08"/>
<dbReference type="PANTHER" id="PTHR37944:SF1">
    <property type="entry name" value="PORIN B"/>
    <property type="match status" value="1"/>
</dbReference>
<dbReference type="InterPro" id="IPR007049">
    <property type="entry name" value="Carb-sel_porin_OprB"/>
</dbReference>
<reference evidence="3 4" key="2">
    <citation type="submission" date="2018-08" db="EMBL/GenBank/DDBJ databases">
        <title>Acetobacter oryzifermentans sp. nov., isolated from Korea traditional vinegar and reclassification of Acetobacter pasteurianus subsp. ascendens (Henneberg 1898) as Acetobacter ascendens comb. nov.</title>
        <authorList>
            <person name="Cho G.Y."/>
            <person name="Lee S.H."/>
        </authorList>
    </citation>
    <scope>NUCLEOTIDE SEQUENCE [LARGE SCALE GENOMIC DNA]</scope>
    <source>
        <strain evidence="3 4">SH</strain>
    </source>
</reference>
<evidence type="ECO:0000256" key="2">
    <source>
        <dbReference type="RuleBase" id="RU363072"/>
    </source>
</evidence>
<reference evidence="3 4" key="1">
    <citation type="submission" date="2017-09" db="EMBL/GenBank/DDBJ databases">
        <authorList>
            <person name="Kim K.H."/>
            <person name="Chun B.H."/>
            <person name="Han G.S."/>
            <person name="Hyun S.G."/>
            <person name="Jeon C.O."/>
        </authorList>
    </citation>
    <scope>NUCLEOTIDE SEQUENCE [LARGE SCALE GENOMIC DNA]</scope>
    <source>
        <strain evidence="3 4">SH</strain>
    </source>
</reference>
<name>A0AAN1PG08_9PROT</name>
<dbReference type="GO" id="GO:0015288">
    <property type="term" value="F:porin activity"/>
    <property type="evidence" value="ECO:0007669"/>
    <property type="project" value="InterPro"/>
</dbReference>
<dbReference type="InterPro" id="IPR038673">
    <property type="entry name" value="OprB_sf"/>
</dbReference>